<dbReference type="GO" id="GO:0003677">
    <property type="term" value="F:DNA binding"/>
    <property type="evidence" value="ECO:0007669"/>
    <property type="project" value="InterPro"/>
</dbReference>
<dbReference type="Gene3D" id="1.10.260.40">
    <property type="entry name" value="lambda repressor-like DNA-binding domains"/>
    <property type="match status" value="1"/>
</dbReference>
<dbReference type="Pfam" id="PF01381">
    <property type="entry name" value="HTH_3"/>
    <property type="match status" value="1"/>
</dbReference>
<accession>A0A1H6RYH4</accession>
<gene>
    <name evidence="2" type="ORF">SAMN04487834_101033</name>
</gene>
<name>A0A1H6RYH4_9FIRM</name>
<evidence type="ECO:0000313" key="2">
    <source>
        <dbReference type="EMBL" id="SEI57567.1"/>
    </source>
</evidence>
<keyword evidence="3" id="KW-1185">Reference proteome</keyword>
<organism evidence="2 3">
    <name type="scientific">Sharpea azabuensis</name>
    <dbReference type="NCBI Taxonomy" id="322505"/>
    <lineage>
        <taxon>Bacteria</taxon>
        <taxon>Bacillati</taxon>
        <taxon>Bacillota</taxon>
        <taxon>Erysipelotrichia</taxon>
        <taxon>Erysipelotrichales</taxon>
        <taxon>Coprobacillaceae</taxon>
        <taxon>Sharpea</taxon>
    </lineage>
</organism>
<dbReference type="GeneID" id="54120938"/>
<evidence type="ECO:0000259" key="1">
    <source>
        <dbReference type="PROSITE" id="PS50943"/>
    </source>
</evidence>
<dbReference type="EMBL" id="FNYK01000010">
    <property type="protein sequence ID" value="SEI57567.1"/>
    <property type="molecule type" value="Genomic_DNA"/>
</dbReference>
<dbReference type="eggNOG" id="ENOG5032ZVG">
    <property type="taxonomic scope" value="Bacteria"/>
</dbReference>
<dbReference type="CDD" id="cd00093">
    <property type="entry name" value="HTH_XRE"/>
    <property type="match status" value="1"/>
</dbReference>
<reference evidence="3" key="1">
    <citation type="submission" date="2016-10" db="EMBL/GenBank/DDBJ databases">
        <authorList>
            <person name="Varghese N."/>
            <person name="Submissions S."/>
        </authorList>
    </citation>
    <scope>NUCLEOTIDE SEQUENCE [LARGE SCALE GENOMIC DNA]</scope>
    <source>
        <strain evidence="3">DSM 20406</strain>
    </source>
</reference>
<protein>
    <submittedName>
        <fullName evidence="2">Helix-turn-helix domain-containing protein</fullName>
    </submittedName>
</protein>
<dbReference type="SMART" id="SM00530">
    <property type="entry name" value="HTH_XRE"/>
    <property type="match status" value="1"/>
</dbReference>
<dbReference type="SUPFAM" id="SSF47413">
    <property type="entry name" value="lambda repressor-like DNA-binding domains"/>
    <property type="match status" value="1"/>
</dbReference>
<dbReference type="InterPro" id="IPR001387">
    <property type="entry name" value="Cro/C1-type_HTH"/>
</dbReference>
<dbReference type="AlphaFoldDB" id="A0A1H6RYH4"/>
<dbReference type="OrthoDB" id="3233490at2"/>
<dbReference type="Proteomes" id="UP000183028">
    <property type="component" value="Unassembled WGS sequence"/>
</dbReference>
<feature type="domain" description="HTH cro/C1-type" evidence="1">
    <location>
        <begin position="33"/>
        <end position="88"/>
    </location>
</feature>
<sequence>MKTEELMSILSDKRASLDDVLSDLQTLTLASYLNDLLEEKGMTRAQVINASGLSRDYANQIFNGKRTNPSQVKILALTIAMQLTLEETNRVLKLAKASALYPKLAFDATVIYAIVHKMNVMETNALLDEHGLKILE</sequence>
<dbReference type="PROSITE" id="PS50943">
    <property type="entry name" value="HTH_CROC1"/>
    <property type="match status" value="1"/>
</dbReference>
<dbReference type="RefSeq" id="WP_033163551.1">
    <property type="nucleotide sequence ID" value="NZ_CACVPP010000017.1"/>
</dbReference>
<proteinExistence type="predicted"/>
<dbReference type="InterPro" id="IPR010982">
    <property type="entry name" value="Lambda_DNA-bd_dom_sf"/>
</dbReference>
<evidence type="ECO:0000313" key="3">
    <source>
        <dbReference type="Proteomes" id="UP000183028"/>
    </source>
</evidence>